<evidence type="ECO:0000256" key="9">
    <source>
        <dbReference type="ARBA" id="ARBA00023125"/>
    </source>
</evidence>
<comment type="cofactor">
    <cofactor evidence="12">
        <name>Mn(2+)</name>
        <dbReference type="ChEBI" id="CHEBI:29035"/>
    </cofactor>
    <cofactor evidence="12">
        <name>Fe(2+)</name>
        <dbReference type="ChEBI" id="CHEBI:29033"/>
    </cofactor>
    <text evidence="12">Binds 1 Mn(2+) or Fe(2+) ion per subunit.</text>
</comment>
<dbReference type="GO" id="GO:0003700">
    <property type="term" value="F:DNA-binding transcription factor activity"/>
    <property type="evidence" value="ECO:0007669"/>
    <property type="project" value="InterPro"/>
</dbReference>
<dbReference type="GO" id="GO:0005829">
    <property type="term" value="C:cytosol"/>
    <property type="evidence" value="ECO:0007669"/>
    <property type="project" value="TreeGrafter"/>
</dbReference>
<evidence type="ECO:0000256" key="7">
    <source>
        <dbReference type="ARBA" id="ARBA00022833"/>
    </source>
</evidence>
<dbReference type="GO" id="GO:0045892">
    <property type="term" value="P:negative regulation of DNA-templated transcription"/>
    <property type="evidence" value="ECO:0007669"/>
    <property type="project" value="TreeGrafter"/>
</dbReference>
<dbReference type="GO" id="GO:1900376">
    <property type="term" value="P:regulation of secondary metabolite biosynthetic process"/>
    <property type="evidence" value="ECO:0007669"/>
    <property type="project" value="TreeGrafter"/>
</dbReference>
<keyword evidence="12" id="KW-0408">Iron</keyword>
<feature type="binding site" evidence="11">
    <location>
        <position position="85"/>
    </location>
    <ligand>
        <name>Zn(2+)</name>
        <dbReference type="ChEBI" id="CHEBI:29105"/>
    </ligand>
</feature>
<evidence type="ECO:0000256" key="11">
    <source>
        <dbReference type="PIRSR" id="PIRSR602481-1"/>
    </source>
</evidence>
<comment type="subunit">
    <text evidence="3">Homodimer.</text>
</comment>
<dbReference type="InterPro" id="IPR043135">
    <property type="entry name" value="Fur_C"/>
</dbReference>
<accession>A0A261G7Y9</accession>
<evidence type="ECO:0000256" key="8">
    <source>
        <dbReference type="ARBA" id="ARBA00023015"/>
    </source>
</evidence>
<dbReference type="RefSeq" id="WP_094693599.1">
    <property type="nucleotide sequence ID" value="NZ_CALENZ010000003.1"/>
</dbReference>
<proteinExistence type="inferred from homology"/>
<dbReference type="CDD" id="cd07153">
    <property type="entry name" value="Fur_like"/>
    <property type="match status" value="1"/>
</dbReference>
<dbReference type="GO" id="GO:0008270">
    <property type="term" value="F:zinc ion binding"/>
    <property type="evidence" value="ECO:0007669"/>
    <property type="project" value="TreeGrafter"/>
</dbReference>
<evidence type="ECO:0000256" key="4">
    <source>
        <dbReference type="ARBA" id="ARBA00022490"/>
    </source>
</evidence>
<dbReference type="PANTHER" id="PTHR33202">
    <property type="entry name" value="ZINC UPTAKE REGULATION PROTEIN"/>
    <property type="match status" value="1"/>
</dbReference>
<evidence type="ECO:0000256" key="5">
    <source>
        <dbReference type="ARBA" id="ARBA00022491"/>
    </source>
</evidence>
<dbReference type="InterPro" id="IPR036390">
    <property type="entry name" value="WH_DNA-bd_sf"/>
</dbReference>
<evidence type="ECO:0000256" key="6">
    <source>
        <dbReference type="ARBA" id="ARBA00022723"/>
    </source>
</evidence>
<keyword evidence="5" id="KW-0678">Repressor</keyword>
<evidence type="ECO:0000256" key="10">
    <source>
        <dbReference type="ARBA" id="ARBA00023163"/>
    </source>
</evidence>
<dbReference type="GO" id="GO:0000976">
    <property type="term" value="F:transcription cis-regulatory region binding"/>
    <property type="evidence" value="ECO:0007669"/>
    <property type="project" value="TreeGrafter"/>
</dbReference>
<evidence type="ECO:0000313" key="14">
    <source>
        <dbReference type="Proteomes" id="UP000216451"/>
    </source>
</evidence>
<comment type="cofactor">
    <cofactor evidence="11">
        <name>Zn(2+)</name>
        <dbReference type="ChEBI" id="CHEBI:29105"/>
    </cofactor>
    <text evidence="11">Binds 1 zinc ion per subunit.</text>
</comment>
<keyword evidence="6 11" id="KW-0479">Metal-binding</keyword>
<dbReference type="Proteomes" id="UP000216451">
    <property type="component" value="Unassembled WGS sequence"/>
</dbReference>
<feature type="binding site" evidence="11">
    <location>
        <position position="127"/>
    </location>
    <ligand>
        <name>Zn(2+)</name>
        <dbReference type="ChEBI" id="CHEBI:29105"/>
    </ligand>
</feature>
<dbReference type="Pfam" id="PF01475">
    <property type="entry name" value="FUR"/>
    <property type="match status" value="1"/>
</dbReference>
<evidence type="ECO:0000256" key="3">
    <source>
        <dbReference type="ARBA" id="ARBA00011738"/>
    </source>
</evidence>
<dbReference type="InterPro" id="IPR036388">
    <property type="entry name" value="WH-like_DNA-bd_sf"/>
</dbReference>
<feature type="binding site" evidence="11">
    <location>
        <position position="88"/>
    </location>
    <ligand>
        <name>Zn(2+)</name>
        <dbReference type="ChEBI" id="CHEBI:29105"/>
    </ligand>
</feature>
<dbReference type="AlphaFoldDB" id="A0A261G7Y9"/>
<dbReference type="PANTHER" id="PTHR33202:SF2">
    <property type="entry name" value="FERRIC UPTAKE REGULATION PROTEIN"/>
    <property type="match status" value="1"/>
</dbReference>
<feature type="binding site" evidence="12">
    <location>
        <position position="99"/>
    </location>
    <ligand>
        <name>Fe cation</name>
        <dbReference type="ChEBI" id="CHEBI:24875"/>
    </ligand>
</feature>
<evidence type="ECO:0000313" key="13">
    <source>
        <dbReference type="EMBL" id="OZG67116.1"/>
    </source>
</evidence>
<gene>
    <name evidence="13" type="ORF">BAQU_1188</name>
</gene>
<organism evidence="13 14">
    <name type="scientific">Bifidobacterium aquikefiri</name>
    <dbReference type="NCBI Taxonomy" id="1653207"/>
    <lineage>
        <taxon>Bacteria</taxon>
        <taxon>Bacillati</taxon>
        <taxon>Actinomycetota</taxon>
        <taxon>Actinomycetes</taxon>
        <taxon>Bifidobacteriales</taxon>
        <taxon>Bifidobacteriaceae</taxon>
        <taxon>Bifidobacterium</taxon>
    </lineage>
</organism>
<feature type="binding site" evidence="12">
    <location>
        <position position="116"/>
    </location>
    <ligand>
        <name>Fe cation</name>
        <dbReference type="ChEBI" id="CHEBI:24875"/>
    </ligand>
</feature>
<dbReference type="EMBL" id="MWXA01000005">
    <property type="protein sequence ID" value="OZG67116.1"/>
    <property type="molecule type" value="Genomic_DNA"/>
</dbReference>
<dbReference type="OrthoDB" id="8659436at2"/>
<comment type="similarity">
    <text evidence="2">Belongs to the Fur family.</text>
</comment>
<evidence type="ECO:0000256" key="1">
    <source>
        <dbReference type="ARBA" id="ARBA00004496"/>
    </source>
</evidence>
<evidence type="ECO:0000256" key="12">
    <source>
        <dbReference type="PIRSR" id="PIRSR602481-2"/>
    </source>
</evidence>
<keyword evidence="7 11" id="KW-0862">Zinc</keyword>
<dbReference type="InterPro" id="IPR002481">
    <property type="entry name" value="FUR"/>
</dbReference>
<name>A0A261G7Y9_9BIFI</name>
<evidence type="ECO:0000256" key="2">
    <source>
        <dbReference type="ARBA" id="ARBA00007957"/>
    </source>
</evidence>
<comment type="caution">
    <text evidence="13">The sequence shown here is derived from an EMBL/GenBank/DDBJ whole genome shotgun (WGS) entry which is preliminary data.</text>
</comment>
<keyword evidence="10" id="KW-0804">Transcription</keyword>
<keyword evidence="8" id="KW-0805">Transcription regulation</keyword>
<dbReference type="Gene3D" id="1.10.10.10">
    <property type="entry name" value="Winged helix-like DNA-binding domain superfamily/Winged helix DNA-binding domain"/>
    <property type="match status" value="1"/>
</dbReference>
<dbReference type="Gene3D" id="3.30.1490.190">
    <property type="match status" value="1"/>
</dbReference>
<dbReference type="SUPFAM" id="SSF46785">
    <property type="entry name" value="Winged helix' DNA-binding domain"/>
    <property type="match status" value="1"/>
</dbReference>
<keyword evidence="9" id="KW-0238">DNA-binding</keyword>
<feature type="binding site" evidence="11">
    <location>
        <position position="124"/>
    </location>
    <ligand>
        <name>Zn(2+)</name>
        <dbReference type="ChEBI" id="CHEBI:29105"/>
    </ligand>
</feature>
<protein>
    <submittedName>
        <fullName evidence="13">Peptide ABC transporter substrate-binding protein</fullName>
    </submittedName>
</protein>
<comment type="subcellular location">
    <subcellularLocation>
        <location evidence="1">Cytoplasm</location>
    </subcellularLocation>
</comment>
<feature type="binding site" evidence="12">
    <location>
        <position position="79"/>
    </location>
    <ligand>
        <name>Fe cation</name>
        <dbReference type="ChEBI" id="CHEBI:24875"/>
    </ligand>
</feature>
<dbReference type="GeneID" id="98295858"/>
<reference evidence="13 14" key="1">
    <citation type="journal article" date="2017" name="BMC Genomics">
        <title>Comparative genomic and phylogenomic analyses of the Bifidobacteriaceae family.</title>
        <authorList>
            <person name="Lugli G.A."/>
            <person name="Milani C."/>
            <person name="Turroni F."/>
            <person name="Duranti S."/>
            <person name="Mancabelli L."/>
            <person name="Mangifesta M."/>
            <person name="Ferrario C."/>
            <person name="Modesto M."/>
            <person name="Mattarelli P."/>
            <person name="Jiri K."/>
            <person name="van Sinderen D."/>
            <person name="Ventura M."/>
        </authorList>
    </citation>
    <scope>NUCLEOTIDE SEQUENCE [LARGE SCALE GENOMIC DNA]</scope>
    <source>
        <strain evidence="13 14">LMG 28769</strain>
    </source>
</reference>
<keyword evidence="14" id="KW-1185">Reference proteome</keyword>
<keyword evidence="4" id="KW-0963">Cytoplasm</keyword>
<sequence length="131" mass="14758">MTEHVIRQTKQKDAVRKALHASGDFVTAQELHRQLEDEGSTIGLATVYRQLNMLAQVGQADTIQLNGSQMFRMCDDRTHHHHLVCTKCGRTVEIEPPDETWLRKTAAAHGFTVSSHTLELFGLCKDCQMAQ</sequence>